<feature type="transmembrane region" description="Helical" evidence="1">
    <location>
        <begin position="40"/>
        <end position="59"/>
    </location>
</feature>
<evidence type="ECO:0000256" key="1">
    <source>
        <dbReference type="SAM" id="Phobius"/>
    </source>
</evidence>
<dbReference type="InterPro" id="IPR036938">
    <property type="entry name" value="PAP2/HPO_sf"/>
</dbReference>
<feature type="transmembrane region" description="Helical" evidence="1">
    <location>
        <begin position="162"/>
        <end position="180"/>
    </location>
</feature>
<keyword evidence="1" id="KW-1133">Transmembrane helix</keyword>
<feature type="domain" description="Phosphatidic acid phosphatase type 2/haloperoxidase" evidence="2">
    <location>
        <begin position="65"/>
        <end position="177"/>
    </location>
</feature>
<evidence type="ECO:0000313" key="3">
    <source>
        <dbReference type="EMBL" id="KUG03025.1"/>
    </source>
</evidence>
<protein>
    <submittedName>
        <fullName evidence="3">Membrane-associated phospholipid phosphatase</fullName>
    </submittedName>
</protein>
<gene>
    <name evidence="3" type="ORF">ASZ90_019568</name>
</gene>
<dbReference type="Pfam" id="PF01569">
    <property type="entry name" value="PAP2"/>
    <property type="match status" value="1"/>
</dbReference>
<dbReference type="CDD" id="cd03392">
    <property type="entry name" value="PAP2_like_2"/>
    <property type="match status" value="1"/>
</dbReference>
<dbReference type="AlphaFoldDB" id="A0A0W8E3P1"/>
<sequence length="185" mass="20276">MFFTAGVLDRAWYVDKFIQNWINEISSPGLDIFFRVVTQLGSPAAFILLGLLVFLALWFGGQIRSGMILNGGLIAAWAVMKFLKDLVGRERPAGEQLTTATGMSFPSGHAMLSLVFYGFIAYLLLIRSPSIYGKLVGYILVVMIGLIGLSRIYLNVHYATDVAAGFVLGSVILTIMIKVFRGNNS</sequence>
<accession>A0A0W8E3P1</accession>
<dbReference type="SUPFAM" id="SSF48317">
    <property type="entry name" value="Acid phosphatase/Vanadium-dependent haloperoxidase"/>
    <property type="match status" value="1"/>
</dbReference>
<dbReference type="SMART" id="SM00014">
    <property type="entry name" value="acidPPc"/>
    <property type="match status" value="1"/>
</dbReference>
<reference evidence="3" key="1">
    <citation type="journal article" date="2015" name="Proc. Natl. Acad. Sci. U.S.A.">
        <title>Networks of energetic and metabolic interactions define dynamics in microbial communities.</title>
        <authorList>
            <person name="Embree M."/>
            <person name="Liu J.K."/>
            <person name="Al-Bassam M.M."/>
            <person name="Zengler K."/>
        </authorList>
    </citation>
    <scope>NUCLEOTIDE SEQUENCE</scope>
</reference>
<organism evidence="3">
    <name type="scientific">hydrocarbon metagenome</name>
    <dbReference type="NCBI Taxonomy" id="938273"/>
    <lineage>
        <taxon>unclassified sequences</taxon>
        <taxon>metagenomes</taxon>
        <taxon>ecological metagenomes</taxon>
    </lineage>
</organism>
<evidence type="ECO:0000259" key="2">
    <source>
        <dbReference type="SMART" id="SM00014"/>
    </source>
</evidence>
<name>A0A0W8E3P1_9ZZZZ</name>
<feature type="transmembrane region" description="Helical" evidence="1">
    <location>
        <begin position="66"/>
        <end position="83"/>
    </location>
</feature>
<proteinExistence type="predicted"/>
<keyword evidence="1" id="KW-0472">Membrane</keyword>
<comment type="caution">
    <text evidence="3">The sequence shown here is derived from an EMBL/GenBank/DDBJ whole genome shotgun (WGS) entry which is preliminary data.</text>
</comment>
<dbReference type="PANTHER" id="PTHR14969:SF13">
    <property type="entry name" value="AT30094P"/>
    <property type="match status" value="1"/>
</dbReference>
<keyword evidence="1" id="KW-0812">Transmembrane</keyword>
<dbReference type="InterPro" id="IPR000326">
    <property type="entry name" value="PAP2/HPO"/>
</dbReference>
<dbReference type="PANTHER" id="PTHR14969">
    <property type="entry name" value="SPHINGOSINE-1-PHOSPHATE PHOSPHOHYDROLASE"/>
    <property type="match status" value="1"/>
</dbReference>
<dbReference type="Gene3D" id="1.20.144.10">
    <property type="entry name" value="Phosphatidic acid phosphatase type 2/haloperoxidase"/>
    <property type="match status" value="2"/>
</dbReference>
<feature type="transmembrane region" description="Helical" evidence="1">
    <location>
        <begin position="137"/>
        <end position="156"/>
    </location>
</feature>
<dbReference type="EMBL" id="LNQE01001896">
    <property type="protein sequence ID" value="KUG03025.1"/>
    <property type="molecule type" value="Genomic_DNA"/>
</dbReference>
<feature type="transmembrane region" description="Helical" evidence="1">
    <location>
        <begin position="103"/>
        <end position="125"/>
    </location>
</feature>